<proteinExistence type="predicted"/>
<dbReference type="AlphaFoldDB" id="A0AAU7Z187"/>
<evidence type="ECO:0000313" key="1">
    <source>
        <dbReference type="EMBL" id="XCB22616.1"/>
    </source>
</evidence>
<protein>
    <submittedName>
        <fullName evidence="1">Uncharacterized protein</fullName>
    </submittedName>
</protein>
<reference evidence="1" key="1">
    <citation type="submission" date="2023-08" db="EMBL/GenBank/DDBJ databases">
        <authorList>
            <person name="Messyasz A."/>
            <person name="Mannisto M.K."/>
            <person name="Kerkhof L.J."/>
            <person name="Haggblom M."/>
        </authorList>
    </citation>
    <scope>NUCLEOTIDE SEQUENCE</scope>
    <source>
        <strain evidence="1">M8UP39</strain>
    </source>
</reference>
<dbReference type="EMBL" id="CP132938">
    <property type="protein sequence ID" value="XCB22616.1"/>
    <property type="molecule type" value="Genomic_DNA"/>
</dbReference>
<dbReference type="KEGG" id="tgi:RBB81_01485"/>
<sequence>MPVLAAQDTPLLSGGLGLLTNTNGGTTSYQTIAVPVLEAPIGQHLLVESRANVLETFSPKGNGQGYSHSGFLGLSYLQADYIATPHLTVVGGYFLTPFGTYNERLSPIWISNLQDAPLIYGIGTMGSGSGTGGMLRGNAHSTETVSISYAAYFSAGSTNKQFQSLRSTGGQIYAYFPKVRLEIGTSYGRTLEGTESNSFGVHLWWELAGIPLKIRSEYAHGAHSQGYWIETDYRLSQIHGADSLIGRLEPIFRLQQTFRKSPDASDFLPSADTQRSDFGLDYYLPHEVRVNTSYSRQFSSTGNVNVWETGVVYRFLFPAWKGKLR</sequence>
<dbReference type="RefSeq" id="WP_353072462.1">
    <property type="nucleotide sequence ID" value="NZ_CP132938.1"/>
</dbReference>
<dbReference type="SUPFAM" id="SSF56935">
    <property type="entry name" value="Porins"/>
    <property type="match status" value="1"/>
</dbReference>
<gene>
    <name evidence="1" type="ORF">RBB81_01485</name>
</gene>
<accession>A0AAU7Z187</accession>
<organism evidence="1">
    <name type="scientific">Tunturiibacter gelidiferens</name>
    <dbReference type="NCBI Taxonomy" id="3069689"/>
    <lineage>
        <taxon>Bacteria</taxon>
        <taxon>Pseudomonadati</taxon>
        <taxon>Acidobacteriota</taxon>
        <taxon>Terriglobia</taxon>
        <taxon>Terriglobales</taxon>
        <taxon>Acidobacteriaceae</taxon>
        <taxon>Tunturiibacter</taxon>
    </lineage>
</organism>
<reference evidence="1" key="2">
    <citation type="journal article" date="2024" name="Environ. Microbiol.">
        <title>Genome analysis and description of Tunturibacter gen. nov. expands the diversity of Terriglobia in tundra soils.</title>
        <authorList>
            <person name="Messyasz A."/>
            <person name="Mannisto M.K."/>
            <person name="Kerkhof L.J."/>
            <person name="Haggblom M.M."/>
        </authorList>
    </citation>
    <scope>NUCLEOTIDE SEQUENCE</scope>
    <source>
        <strain evidence="1">M8UP39</strain>
    </source>
</reference>
<name>A0AAU7Z187_9BACT</name>